<sequence>MQAEFVTYADLIVKPRLLQWKVSIRLESTLYVKFNMARRSPLIIIQSQENKEEYEVSVGLCGSQVCLISYLNLT</sequence>
<proteinExistence type="predicted"/>
<dbReference type="InParanoid" id="F6HJW8"/>
<gene>
    <name evidence="1" type="ORF">VIT_00s2643g00020</name>
</gene>
<protein>
    <submittedName>
        <fullName evidence="1">Uncharacterized protein</fullName>
    </submittedName>
</protein>
<reference evidence="2" key="1">
    <citation type="journal article" date="2007" name="Nature">
        <title>The grapevine genome sequence suggests ancestral hexaploidization in major angiosperm phyla.</title>
        <authorList>
            <consortium name="The French-Italian Public Consortium for Grapevine Genome Characterization."/>
            <person name="Jaillon O."/>
            <person name="Aury J.-M."/>
            <person name="Noel B."/>
            <person name="Policriti A."/>
            <person name="Clepet C."/>
            <person name="Casagrande A."/>
            <person name="Choisne N."/>
            <person name="Aubourg S."/>
            <person name="Vitulo N."/>
            <person name="Jubin C."/>
            <person name="Vezzi A."/>
            <person name="Legeai F."/>
            <person name="Hugueney P."/>
            <person name="Dasilva C."/>
            <person name="Horner D."/>
            <person name="Mica E."/>
            <person name="Jublot D."/>
            <person name="Poulain J."/>
            <person name="Bruyere C."/>
            <person name="Billault A."/>
            <person name="Segurens B."/>
            <person name="Gouyvenoux M."/>
            <person name="Ugarte E."/>
            <person name="Cattonaro F."/>
            <person name="Anthouard V."/>
            <person name="Vico V."/>
            <person name="Del Fabbro C."/>
            <person name="Alaux M."/>
            <person name="Di Gaspero G."/>
            <person name="Dumas V."/>
            <person name="Felice N."/>
            <person name="Paillard S."/>
            <person name="Juman I."/>
            <person name="Moroldo M."/>
            <person name="Scalabrin S."/>
            <person name="Canaguier A."/>
            <person name="Le Clainche I."/>
            <person name="Malacrida G."/>
            <person name="Durand E."/>
            <person name="Pesole G."/>
            <person name="Laucou V."/>
            <person name="Chatelet P."/>
            <person name="Merdinoglu D."/>
            <person name="Delledonne M."/>
            <person name="Pezzotti M."/>
            <person name="Lecharny A."/>
            <person name="Scarpelli C."/>
            <person name="Artiguenave F."/>
            <person name="Pe M.E."/>
            <person name="Valle G."/>
            <person name="Morgante M."/>
            <person name="Caboche M."/>
            <person name="Adam-Blondon A.-F."/>
            <person name="Weissenbach J."/>
            <person name="Quetier F."/>
            <person name="Wincker P."/>
        </authorList>
    </citation>
    <scope>NUCLEOTIDE SEQUENCE [LARGE SCALE GENOMIC DNA]</scope>
    <source>
        <strain evidence="2">cv. Pinot noir / PN40024</strain>
    </source>
</reference>
<accession>F6HJW8</accession>
<dbReference type="HOGENOM" id="CLU_2695285_0_0_1"/>
<evidence type="ECO:0000313" key="2">
    <source>
        <dbReference type="Proteomes" id="UP000009183"/>
    </source>
</evidence>
<dbReference type="PaxDb" id="29760-VIT_00s2643g00020.t01"/>
<name>F6HJW8_VITVI</name>
<evidence type="ECO:0000313" key="1">
    <source>
        <dbReference type="EMBL" id="CCB54971.1"/>
    </source>
</evidence>
<dbReference type="STRING" id="29760.F6HJW8"/>
<dbReference type="Proteomes" id="UP000009183">
    <property type="component" value="Unassembled WGS sequence, unordered"/>
</dbReference>
<organism evidence="1 2">
    <name type="scientific">Vitis vinifera</name>
    <name type="common">Grape</name>
    <dbReference type="NCBI Taxonomy" id="29760"/>
    <lineage>
        <taxon>Eukaryota</taxon>
        <taxon>Viridiplantae</taxon>
        <taxon>Streptophyta</taxon>
        <taxon>Embryophyta</taxon>
        <taxon>Tracheophyta</taxon>
        <taxon>Spermatophyta</taxon>
        <taxon>Magnoliopsida</taxon>
        <taxon>eudicotyledons</taxon>
        <taxon>Gunneridae</taxon>
        <taxon>Pentapetalae</taxon>
        <taxon>rosids</taxon>
        <taxon>Vitales</taxon>
        <taxon>Vitaceae</taxon>
        <taxon>Viteae</taxon>
        <taxon>Vitis</taxon>
    </lineage>
</organism>
<feature type="non-terminal residue" evidence="1">
    <location>
        <position position="74"/>
    </location>
</feature>
<dbReference type="EMBL" id="FN595930">
    <property type="protein sequence ID" value="CCB54971.1"/>
    <property type="molecule type" value="Genomic_DNA"/>
</dbReference>
<keyword evidence="2" id="KW-1185">Reference proteome</keyword>
<dbReference type="AlphaFoldDB" id="F6HJW8"/>